<sequence length="106" mass="12062">MGVRSARLSGPRGSVNYSAGTRQDHAGMDAPLNAPLTAPLAIWYLYHLSLQEGPADVTVPKERSRRFHYQRDENLPMPSVKEERAAKRIRGWVWPGERFSVKEKEM</sequence>
<gene>
    <name evidence="2" type="ORF">K470DRAFT_254635</name>
</gene>
<reference evidence="2" key="1">
    <citation type="journal article" date="2020" name="Stud. Mycol.">
        <title>101 Dothideomycetes genomes: a test case for predicting lifestyles and emergence of pathogens.</title>
        <authorList>
            <person name="Haridas S."/>
            <person name="Albert R."/>
            <person name="Binder M."/>
            <person name="Bloem J."/>
            <person name="Labutti K."/>
            <person name="Salamov A."/>
            <person name="Andreopoulos B."/>
            <person name="Baker S."/>
            <person name="Barry K."/>
            <person name="Bills G."/>
            <person name="Bluhm B."/>
            <person name="Cannon C."/>
            <person name="Castanera R."/>
            <person name="Culley D."/>
            <person name="Daum C."/>
            <person name="Ezra D."/>
            <person name="Gonzalez J."/>
            <person name="Henrissat B."/>
            <person name="Kuo A."/>
            <person name="Liang C."/>
            <person name="Lipzen A."/>
            <person name="Lutzoni F."/>
            <person name="Magnuson J."/>
            <person name="Mondo S."/>
            <person name="Nolan M."/>
            <person name="Ohm R."/>
            <person name="Pangilinan J."/>
            <person name="Park H.-J."/>
            <person name="Ramirez L."/>
            <person name="Alfaro M."/>
            <person name="Sun H."/>
            <person name="Tritt A."/>
            <person name="Yoshinaga Y."/>
            <person name="Zwiers L.-H."/>
            <person name="Turgeon B."/>
            <person name="Goodwin S."/>
            <person name="Spatafora J."/>
            <person name="Crous P."/>
            <person name="Grigoriev I."/>
        </authorList>
    </citation>
    <scope>NUCLEOTIDE SEQUENCE</scope>
    <source>
        <strain evidence="2">CBS 480.64</strain>
    </source>
</reference>
<keyword evidence="3" id="KW-1185">Reference proteome</keyword>
<dbReference type="EMBL" id="MU005959">
    <property type="protein sequence ID" value="KAF2863742.1"/>
    <property type="molecule type" value="Genomic_DNA"/>
</dbReference>
<evidence type="ECO:0000256" key="1">
    <source>
        <dbReference type="SAM" id="MobiDB-lite"/>
    </source>
</evidence>
<organism evidence="2 3">
    <name type="scientific">Piedraia hortae CBS 480.64</name>
    <dbReference type="NCBI Taxonomy" id="1314780"/>
    <lineage>
        <taxon>Eukaryota</taxon>
        <taxon>Fungi</taxon>
        <taxon>Dikarya</taxon>
        <taxon>Ascomycota</taxon>
        <taxon>Pezizomycotina</taxon>
        <taxon>Dothideomycetes</taxon>
        <taxon>Dothideomycetidae</taxon>
        <taxon>Capnodiales</taxon>
        <taxon>Piedraiaceae</taxon>
        <taxon>Piedraia</taxon>
    </lineage>
</organism>
<evidence type="ECO:0000313" key="3">
    <source>
        <dbReference type="Proteomes" id="UP000799421"/>
    </source>
</evidence>
<proteinExistence type="predicted"/>
<dbReference type="AlphaFoldDB" id="A0A6A7C918"/>
<name>A0A6A7C918_9PEZI</name>
<protein>
    <submittedName>
        <fullName evidence="2">Uncharacterized protein</fullName>
    </submittedName>
</protein>
<accession>A0A6A7C918</accession>
<dbReference type="Proteomes" id="UP000799421">
    <property type="component" value="Unassembled WGS sequence"/>
</dbReference>
<feature type="region of interest" description="Disordered" evidence="1">
    <location>
        <begin position="1"/>
        <end position="30"/>
    </location>
</feature>
<evidence type="ECO:0000313" key="2">
    <source>
        <dbReference type="EMBL" id="KAF2863742.1"/>
    </source>
</evidence>
<dbReference type="OrthoDB" id="5300765at2759"/>